<feature type="transmembrane region" description="Helical" evidence="1">
    <location>
        <begin position="90"/>
        <end position="112"/>
    </location>
</feature>
<feature type="transmembrane region" description="Helical" evidence="1">
    <location>
        <begin position="24"/>
        <end position="43"/>
    </location>
</feature>
<evidence type="ECO:0000313" key="2">
    <source>
        <dbReference type="EMBL" id="TWI84953.1"/>
    </source>
</evidence>
<proteinExistence type="predicted"/>
<name>A0A562SUU2_9BACT</name>
<dbReference type="InterPro" id="IPR046289">
    <property type="entry name" value="DUF6326"/>
</dbReference>
<keyword evidence="3" id="KW-1185">Reference proteome</keyword>
<evidence type="ECO:0000313" key="3">
    <source>
        <dbReference type="Proteomes" id="UP000316167"/>
    </source>
</evidence>
<keyword evidence="1" id="KW-1133">Transmembrane helix</keyword>
<comment type="caution">
    <text evidence="2">The sequence shown here is derived from an EMBL/GenBank/DDBJ whole genome shotgun (WGS) entry which is preliminary data.</text>
</comment>
<reference evidence="2 3" key="1">
    <citation type="journal article" date="2015" name="Stand. Genomic Sci.">
        <title>Genomic Encyclopedia of Bacterial and Archaeal Type Strains, Phase III: the genomes of soil and plant-associated and newly described type strains.</title>
        <authorList>
            <person name="Whitman W.B."/>
            <person name="Woyke T."/>
            <person name="Klenk H.P."/>
            <person name="Zhou Y."/>
            <person name="Lilburn T.G."/>
            <person name="Beck B.J."/>
            <person name="De Vos P."/>
            <person name="Vandamme P."/>
            <person name="Eisen J.A."/>
            <person name="Garrity G."/>
            <person name="Hugenholtz P."/>
            <person name="Kyrpides N.C."/>
        </authorList>
    </citation>
    <scope>NUCLEOTIDE SEQUENCE [LARGE SCALE GENOMIC DNA]</scope>
    <source>
        <strain evidence="2 3">CGMCC 1.7271</strain>
    </source>
</reference>
<protein>
    <recommendedName>
        <fullName evidence="4">DoxX-like protein</fullName>
    </recommendedName>
</protein>
<dbReference type="AlphaFoldDB" id="A0A562SUU2"/>
<dbReference type="RefSeq" id="WP_144883445.1">
    <property type="nucleotide sequence ID" value="NZ_VLLE01000002.1"/>
</dbReference>
<organism evidence="2 3">
    <name type="scientific">Lacibacter cauensis</name>
    <dbReference type="NCBI Taxonomy" id="510947"/>
    <lineage>
        <taxon>Bacteria</taxon>
        <taxon>Pseudomonadati</taxon>
        <taxon>Bacteroidota</taxon>
        <taxon>Chitinophagia</taxon>
        <taxon>Chitinophagales</taxon>
        <taxon>Chitinophagaceae</taxon>
        <taxon>Lacibacter</taxon>
    </lineage>
</organism>
<feature type="transmembrane region" description="Helical" evidence="1">
    <location>
        <begin position="118"/>
        <end position="137"/>
    </location>
</feature>
<dbReference type="OrthoDB" id="1551186at2"/>
<sequence>MQSTNTNPRSLEDIKVNIKIKLSALWTAVTLCYLYGDYFELYVPQKTMGLVDGNNLLNSPLKLLLAAILLAIPAVMVFLSVVLKPGINRLLNIVTGLFFTAIMLLIACTSLTAWRAFYVFLALTESCITILIVYYSWNWPNNK</sequence>
<dbReference type="EMBL" id="VLLE01000002">
    <property type="protein sequence ID" value="TWI84953.1"/>
    <property type="molecule type" value="Genomic_DNA"/>
</dbReference>
<feature type="transmembrane region" description="Helical" evidence="1">
    <location>
        <begin position="63"/>
        <end position="83"/>
    </location>
</feature>
<evidence type="ECO:0008006" key="4">
    <source>
        <dbReference type="Google" id="ProtNLM"/>
    </source>
</evidence>
<evidence type="ECO:0000256" key="1">
    <source>
        <dbReference type="SAM" id="Phobius"/>
    </source>
</evidence>
<accession>A0A562SUU2</accession>
<keyword evidence="1" id="KW-0472">Membrane</keyword>
<keyword evidence="1" id="KW-0812">Transmembrane</keyword>
<dbReference type="Pfam" id="PF19851">
    <property type="entry name" value="DUF6326"/>
    <property type="match status" value="1"/>
</dbReference>
<dbReference type="Proteomes" id="UP000316167">
    <property type="component" value="Unassembled WGS sequence"/>
</dbReference>
<gene>
    <name evidence="2" type="ORF">IQ13_0106</name>
</gene>